<accession>A0ABS8XKN4</accession>
<keyword evidence="6" id="KW-1185">Reference proteome</keyword>
<gene>
    <name evidence="5" type="ORF">LXT13_02850</name>
</gene>
<name>A0ABS8XKN4_9BURK</name>
<evidence type="ECO:0000256" key="3">
    <source>
        <dbReference type="ARBA" id="ARBA00022729"/>
    </source>
</evidence>
<protein>
    <submittedName>
        <fullName evidence="5">ABC transporter substrate-binding protein</fullName>
    </submittedName>
</protein>
<dbReference type="RefSeq" id="WP_233370086.1">
    <property type="nucleotide sequence ID" value="NZ_JAJTWU010000001.1"/>
</dbReference>
<organism evidence="5 6">
    <name type="scientific">Pelomonas cellulosilytica</name>
    <dbReference type="NCBI Taxonomy" id="2906762"/>
    <lineage>
        <taxon>Bacteria</taxon>
        <taxon>Pseudomonadati</taxon>
        <taxon>Pseudomonadota</taxon>
        <taxon>Betaproteobacteria</taxon>
        <taxon>Burkholderiales</taxon>
        <taxon>Sphaerotilaceae</taxon>
        <taxon>Roseateles</taxon>
    </lineage>
</organism>
<proteinExistence type="inferred from homology"/>
<evidence type="ECO:0000256" key="4">
    <source>
        <dbReference type="SAM" id="SignalP"/>
    </source>
</evidence>
<dbReference type="Gene3D" id="3.40.190.10">
    <property type="entry name" value="Periplasmic binding protein-like II"/>
    <property type="match status" value="2"/>
</dbReference>
<evidence type="ECO:0000256" key="2">
    <source>
        <dbReference type="ARBA" id="ARBA00010742"/>
    </source>
</evidence>
<evidence type="ECO:0000313" key="6">
    <source>
        <dbReference type="Proteomes" id="UP001200741"/>
    </source>
</evidence>
<comment type="subcellular location">
    <subcellularLocation>
        <location evidence="1">Periplasm</location>
    </subcellularLocation>
</comment>
<comment type="similarity">
    <text evidence="2">Belongs to the bacterial solute-binding protein SsuA/TauA family.</text>
</comment>
<dbReference type="Proteomes" id="UP001200741">
    <property type="component" value="Unassembled WGS sequence"/>
</dbReference>
<dbReference type="Pfam" id="PF13379">
    <property type="entry name" value="NMT1_2"/>
    <property type="match status" value="1"/>
</dbReference>
<reference evidence="5 6" key="1">
    <citation type="submission" date="2021-12" db="EMBL/GenBank/DDBJ databases">
        <title>Genome seq of P8.</title>
        <authorList>
            <person name="Seo T."/>
        </authorList>
    </citation>
    <scope>NUCLEOTIDE SEQUENCE [LARGE SCALE GENOMIC DNA]</scope>
    <source>
        <strain evidence="5 6">P8</strain>
    </source>
</reference>
<dbReference type="EMBL" id="JAJTWU010000001">
    <property type="protein sequence ID" value="MCE4553384.1"/>
    <property type="molecule type" value="Genomic_DNA"/>
</dbReference>
<keyword evidence="3 4" id="KW-0732">Signal</keyword>
<feature type="chain" id="PRO_5046269365" evidence="4">
    <location>
        <begin position="27"/>
        <end position="338"/>
    </location>
</feature>
<evidence type="ECO:0000256" key="1">
    <source>
        <dbReference type="ARBA" id="ARBA00004418"/>
    </source>
</evidence>
<feature type="signal peptide" evidence="4">
    <location>
        <begin position="1"/>
        <end position="26"/>
    </location>
</feature>
<dbReference type="PANTHER" id="PTHR30024">
    <property type="entry name" value="ALIPHATIC SULFONATES-BINDING PROTEIN-RELATED"/>
    <property type="match status" value="1"/>
</dbReference>
<dbReference type="PANTHER" id="PTHR30024:SF47">
    <property type="entry name" value="TAURINE-BINDING PERIPLASMIC PROTEIN"/>
    <property type="match status" value="1"/>
</dbReference>
<comment type="caution">
    <text evidence="5">The sequence shown here is derived from an EMBL/GenBank/DDBJ whole genome shotgun (WGS) entry which is preliminary data.</text>
</comment>
<sequence length="338" mass="36666">MTVARRPLLTLLLAAASLCLTSTARADTRPLRVGWVFAMANAPAVIAEQKRFFAEEGLSVELKSFGDGPVLQQALAAGELDLAYVGAPPVYQWFSRGLDARILAKVNYGQAAVISTAAGPVKTLADLRGRRLASVAKGSGMDVLLRGFVLKEQAALDPEKDLGILPMPPANMNAALDRNVADAAFLWEPFVSQALLRGNSRLVLDLNQALPEYPWYVVMAPVATLKERGSDVVKLLRAHHKAINFLKQQPAESNQIIAQAFKLEAVQTADGKTIAPTAIVQEARKRLGWADALEAQDLRFIQRLMDYSLSLGFIAQPLKVEKVVDTGYWLKATAGVPK</sequence>
<evidence type="ECO:0000313" key="5">
    <source>
        <dbReference type="EMBL" id="MCE4553384.1"/>
    </source>
</evidence>
<dbReference type="SUPFAM" id="SSF53850">
    <property type="entry name" value="Periplasmic binding protein-like II"/>
    <property type="match status" value="1"/>
</dbReference>